<name>A0ABP6M0C0_9ACTN</name>
<dbReference type="InterPro" id="IPR041575">
    <property type="entry name" value="Rubredoxin_C"/>
</dbReference>
<dbReference type="InterPro" id="IPR016156">
    <property type="entry name" value="FAD/NAD-linked_Rdtase_dimer_sf"/>
</dbReference>
<dbReference type="Pfam" id="PF01077">
    <property type="entry name" value="NIR_SIR"/>
    <property type="match status" value="1"/>
</dbReference>
<evidence type="ECO:0000313" key="27">
    <source>
        <dbReference type="EMBL" id="GAA3063894.1"/>
    </source>
</evidence>
<proteinExistence type="inferred from homology"/>
<evidence type="ECO:0000256" key="7">
    <source>
        <dbReference type="ARBA" id="ARBA00012353"/>
    </source>
</evidence>
<evidence type="ECO:0000259" key="23">
    <source>
        <dbReference type="Pfam" id="PF03460"/>
    </source>
</evidence>
<dbReference type="InterPro" id="IPR005117">
    <property type="entry name" value="NiRdtase/SiRdtase_haem-b_fer"/>
</dbReference>
<sequence>MSTTAFVGDRPRPTIVLVGHGMVGQRFLEALAERGLTATHRVVVLGEEPRPAYDRVQLTSYFSGRTPEDLSVTDMEFIAAHGIELHMGDPVETIDRGARKVTARSGLTVGYDVLVLATGSYPFVPPVPRRDAEGCFVYRTIEDLLAIEEYAKSRATTGAVVGGGLLGLEAAGALKGLGLDTHIVEFAPRLMPVQVDEGGGAALLRTIEDMGLSVHTGVGTQEIVTGEDGSVTGMKLSDGSELATDMVVFSAGVRPRDQLARDAGLAVGERGGITVDEQCRTVSDPHVFAIGECALAADGRVYGLVAPGYEQAETAAATIAADEASFTGADLSTKLKLLGVDVASFGDAHGTTEDCLDVVYSDARSGLYKKLVIGRDGTLLGGILVGDAEAYGTLRAFTGSVPPIAPESLVLPAGSGGSAQLGPSALPDEAIICSCHNVSKGTIRAAVTDHSCTTVPEVKKCTKAGTGCGSCVKVLGQLVTAELEASGVEVDKGLCGCFAQTREELYEIVLALRINTYQDLLDRHGRDGARGGDGCEICKPTIASIIASLAPTIGASGYVLDGEQAALQDSNDHFLANLQKNGSYSVVPRIPGGEITPEGLIVIGEIARDFGLYTKITGAQRIDMLGARVEQLPLIWARLVDAGFESGHAYGKALRTVKSCVGQTWCRYGVQDSVRMAIELELRYRGLRSPHKLKSAVSGCARECAEAQSKDFGVIATSNGWNLYVGGNGGATPRHGDLLAQDLSDAELIRLIDRFLMFYMRTADRLERTSTWLERIPGGLDHVREVVVEDSLGIGEELESLMADHVTNYRDEWAATLDDPEKLARFVSFVNAPDTPDPVVGFVSERDQIKPDLPLLSIGTRPLEGSAQR</sequence>
<evidence type="ECO:0000259" key="25">
    <source>
        <dbReference type="Pfam" id="PF07992"/>
    </source>
</evidence>
<evidence type="ECO:0000256" key="21">
    <source>
        <dbReference type="PIRNR" id="PIRNR037149"/>
    </source>
</evidence>
<accession>A0ABP6M0C0</accession>
<organism evidence="27 28">
    <name type="scientific">Streptomyces glomeratus</name>
    <dbReference type="NCBI Taxonomy" id="284452"/>
    <lineage>
        <taxon>Bacteria</taxon>
        <taxon>Bacillati</taxon>
        <taxon>Actinomycetota</taxon>
        <taxon>Actinomycetes</taxon>
        <taxon>Kitasatosporales</taxon>
        <taxon>Streptomycetaceae</taxon>
        <taxon>Streptomyces</taxon>
    </lineage>
</organism>
<comment type="function">
    <text evidence="4">Catalyzes the reduction of sulfite to sulfide, a step in the biosynthesis of sulfur-containing amino acids and cofactors.</text>
</comment>
<evidence type="ECO:0000256" key="1">
    <source>
        <dbReference type="ARBA" id="ARBA00001929"/>
    </source>
</evidence>
<keyword evidence="12" id="KW-0479">Metal-binding</keyword>
<dbReference type="InterPro" id="IPR045854">
    <property type="entry name" value="NO2/SO3_Rdtase_4Fe4S_sf"/>
</dbReference>
<dbReference type="Pfam" id="PF18267">
    <property type="entry name" value="Rubredoxin_C"/>
    <property type="match status" value="1"/>
</dbReference>
<feature type="domain" description="NADH-rubredoxin oxidoreductase C-terminal" evidence="26">
    <location>
        <begin position="332"/>
        <end position="393"/>
    </location>
</feature>
<evidence type="ECO:0000259" key="24">
    <source>
        <dbReference type="Pfam" id="PF04324"/>
    </source>
</evidence>
<dbReference type="InterPro" id="IPR017121">
    <property type="entry name" value="Nitrite_Rdtase_lsu"/>
</dbReference>
<evidence type="ECO:0000256" key="6">
    <source>
        <dbReference type="ARBA" id="ARBA00010429"/>
    </source>
</evidence>
<evidence type="ECO:0000256" key="4">
    <source>
        <dbReference type="ARBA" id="ARBA00003247"/>
    </source>
</evidence>
<keyword evidence="14 21" id="KW-0274">FAD</keyword>
<comment type="catalytic activity">
    <reaction evidence="20">
        <text>hydrogen sulfide + 6 oxidized [2Fe-2S]-[ferredoxin] + 3 H2O = sulfite + 6 reduced [2Fe-2S]-[ferredoxin] + 7 H(+)</text>
        <dbReference type="Rhea" id="RHEA:23132"/>
        <dbReference type="Rhea" id="RHEA-COMP:10000"/>
        <dbReference type="Rhea" id="RHEA-COMP:10001"/>
        <dbReference type="ChEBI" id="CHEBI:15377"/>
        <dbReference type="ChEBI" id="CHEBI:15378"/>
        <dbReference type="ChEBI" id="CHEBI:17359"/>
        <dbReference type="ChEBI" id="CHEBI:29919"/>
        <dbReference type="ChEBI" id="CHEBI:33737"/>
        <dbReference type="ChEBI" id="CHEBI:33738"/>
        <dbReference type="EC" id="1.8.7.1"/>
    </reaction>
</comment>
<evidence type="ECO:0000256" key="10">
    <source>
        <dbReference type="ARBA" id="ARBA00022630"/>
    </source>
</evidence>
<dbReference type="PIRSF" id="PIRSF037149">
    <property type="entry name" value="NirB"/>
    <property type="match status" value="1"/>
</dbReference>
<dbReference type="InterPro" id="IPR006067">
    <property type="entry name" value="NO2/SO3_Rdtase_4Fe4S_dom"/>
</dbReference>
<dbReference type="InterPro" id="IPR007419">
    <property type="entry name" value="BFD-like_2Fe2S-bd_dom"/>
</dbReference>
<dbReference type="InterPro" id="IPR006066">
    <property type="entry name" value="NO2/SO3_Rdtase_FeS/sirohaem_BS"/>
</dbReference>
<dbReference type="InterPro" id="IPR052034">
    <property type="entry name" value="NasD-like"/>
</dbReference>
<evidence type="ECO:0000256" key="14">
    <source>
        <dbReference type="ARBA" id="ARBA00022827"/>
    </source>
</evidence>
<gene>
    <name evidence="27" type="primary">nirB</name>
    <name evidence="27" type="ORF">GCM10010448_53940</name>
</gene>
<evidence type="ECO:0000256" key="20">
    <source>
        <dbReference type="ARBA" id="ARBA00049518"/>
    </source>
</evidence>
<dbReference type="Proteomes" id="UP001501532">
    <property type="component" value="Unassembled WGS sequence"/>
</dbReference>
<evidence type="ECO:0000259" key="22">
    <source>
        <dbReference type="Pfam" id="PF01077"/>
    </source>
</evidence>
<evidence type="ECO:0000256" key="9">
    <source>
        <dbReference type="ARBA" id="ARBA00022617"/>
    </source>
</evidence>
<dbReference type="SUPFAM" id="SSF55124">
    <property type="entry name" value="Nitrite/Sulfite reductase N-terminal domain-like"/>
    <property type="match status" value="1"/>
</dbReference>
<dbReference type="NCBIfam" id="NF011565">
    <property type="entry name" value="PRK14989.1"/>
    <property type="match status" value="1"/>
</dbReference>
<keyword evidence="28" id="KW-1185">Reference proteome</keyword>
<protein>
    <recommendedName>
        <fullName evidence="7">assimilatory sulfite reductase (ferredoxin)</fullName>
        <ecNumber evidence="7">1.8.7.1</ecNumber>
    </recommendedName>
</protein>
<feature type="domain" description="BFD-like [2Fe-2S]-binding" evidence="24">
    <location>
        <begin position="431"/>
        <end position="475"/>
    </location>
</feature>
<evidence type="ECO:0000259" key="26">
    <source>
        <dbReference type="Pfam" id="PF18267"/>
    </source>
</evidence>
<evidence type="ECO:0000256" key="8">
    <source>
        <dbReference type="ARBA" id="ARBA00022485"/>
    </source>
</evidence>
<dbReference type="NCBIfam" id="TIGR02374">
    <property type="entry name" value="nitri_red_nirB"/>
    <property type="match status" value="1"/>
</dbReference>
<evidence type="ECO:0000256" key="18">
    <source>
        <dbReference type="ARBA" id="ARBA00023063"/>
    </source>
</evidence>
<reference evidence="28" key="1">
    <citation type="journal article" date="2019" name="Int. J. Syst. Evol. Microbiol.">
        <title>The Global Catalogue of Microorganisms (GCM) 10K type strain sequencing project: providing services to taxonomists for standard genome sequencing and annotation.</title>
        <authorList>
            <consortium name="The Broad Institute Genomics Platform"/>
            <consortium name="The Broad Institute Genome Sequencing Center for Infectious Disease"/>
            <person name="Wu L."/>
            <person name="Ma J."/>
        </authorList>
    </citation>
    <scope>NUCLEOTIDE SEQUENCE [LARGE SCALE GENOMIC DNA]</scope>
    <source>
        <strain evidence="28">JCM 9091</strain>
    </source>
</reference>
<keyword evidence="15" id="KW-0560">Oxidoreductase</keyword>
<dbReference type="Gene3D" id="3.30.413.10">
    <property type="entry name" value="Sulfite Reductase Hemoprotein, domain 1"/>
    <property type="match status" value="1"/>
</dbReference>
<keyword evidence="18 21" id="KW-0534">Nitrate assimilation</keyword>
<dbReference type="InterPro" id="IPR012744">
    <property type="entry name" value="Nitri_red_NirB"/>
</dbReference>
<comment type="cofactor">
    <cofactor evidence="1">
        <name>siroheme</name>
        <dbReference type="ChEBI" id="CHEBI:60052"/>
    </cofactor>
</comment>
<evidence type="ECO:0000256" key="16">
    <source>
        <dbReference type="ARBA" id="ARBA00023004"/>
    </source>
</evidence>
<dbReference type="SUPFAM" id="SSF56014">
    <property type="entry name" value="Nitrite and sulphite reductase 4Fe-4S domain-like"/>
    <property type="match status" value="1"/>
</dbReference>
<dbReference type="InterPro" id="IPR036188">
    <property type="entry name" value="FAD/NAD-bd_sf"/>
</dbReference>
<evidence type="ECO:0000256" key="2">
    <source>
        <dbReference type="ARBA" id="ARBA00001966"/>
    </source>
</evidence>
<evidence type="ECO:0000256" key="15">
    <source>
        <dbReference type="ARBA" id="ARBA00023002"/>
    </source>
</evidence>
<comment type="cofactor">
    <cofactor evidence="3 21">
        <name>FAD</name>
        <dbReference type="ChEBI" id="CHEBI:57692"/>
    </cofactor>
</comment>
<dbReference type="Pfam" id="PF04324">
    <property type="entry name" value="Fer2_BFD"/>
    <property type="match status" value="1"/>
</dbReference>
<evidence type="ECO:0000256" key="12">
    <source>
        <dbReference type="ARBA" id="ARBA00022723"/>
    </source>
</evidence>
<dbReference type="EMBL" id="BAAAUF010000053">
    <property type="protein sequence ID" value="GAA3063894.1"/>
    <property type="molecule type" value="Genomic_DNA"/>
</dbReference>
<dbReference type="PANTHER" id="PTHR43809">
    <property type="entry name" value="NITRITE REDUCTASE (NADH) LARGE SUBUNIT"/>
    <property type="match status" value="1"/>
</dbReference>
<keyword evidence="11" id="KW-0001">2Fe-2S</keyword>
<dbReference type="InterPro" id="IPR036136">
    <property type="entry name" value="Nit/Sulf_reduc_fer-like_dom_sf"/>
</dbReference>
<comment type="caution">
    <text evidence="27">The sequence shown here is derived from an EMBL/GenBank/DDBJ whole genome shotgun (WGS) entry which is preliminary data.</text>
</comment>
<dbReference type="Pfam" id="PF03460">
    <property type="entry name" value="NIR_SIR_ferr"/>
    <property type="match status" value="1"/>
</dbReference>
<feature type="domain" description="FAD/NAD(P)-binding" evidence="25">
    <location>
        <begin position="14"/>
        <end position="316"/>
    </location>
</feature>
<comment type="cofactor">
    <cofactor evidence="19">
        <name>[2Fe-2S] cluster</name>
        <dbReference type="ChEBI" id="CHEBI:190135"/>
    </cofactor>
</comment>
<comment type="cofactor">
    <cofactor evidence="2">
        <name>[4Fe-4S] cluster</name>
        <dbReference type="ChEBI" id="CHEBI:49883"/>
    </cofactor>
</comment>
<dbReference type="InterPro" id="IPR023753">
    <property type="entry name" value="FAD/NAD-binding_dom"/>
</dbReference>
<dbReference type="PANTHER" id="PTHR43809:SF1">
    <property type="entry name" value="NITRITE REDUCTASE (NADH) LARGE SUBUNIT"/>
    <property type="match status" value="1"/>
</dbReference>
<dbReference type="Pfam" id="PF07992">
    <property type="entry name" value="Pyr_redox_2"/>
    <property type="match status" value="1"/>
</dbReference>
<dbReference type="EC" id="1.8.7.1" evidence="7"/>
<dbReference type="PRINTS" id="PR00368">
    <property type="entry name" value="FADPNR"/>
</dbReference>
<evidence type="ECO:0000256" key="11">
    <source>
        <dbReference type="ARBA" id="ARBA00022714"/>
    </source>
</evidence>
<dbReference type="Gene3D" id="3.50.50.60">
    <property type="entry name" value="FAD/NAD(P)-binding domain"/>
    <property type="match status" value="2"/>
</dbReference>
<evidence type="ECO:0000256" key="19">
    <source>
        <dbReference type="ARBA" id="ARBA00034078"/>
    </source>
</evidence>
<keyword evidence="17" id="KW-0411">Iron-sulfur</keyword>
<keyword evidence="9" id="KW-0349">Heme</keyword>
<comment type="similarity">
    <text evidence="6">Belongs to the nitrite and sulfite reductase 4Fe-4S domain family.</text>
</comment>
<dbReference type="RefSeq" id="WP_234512781.1">
    <property type="nucleotide sequence ID" value="NZ_BAAAUF010000053.1"/>
</dbReference>
<keyword evidence="13" id="KW-0883">Thioether bond</keyword>
<dbReference type="Gene3D" id="3.30.390.30">
    <property type="match status" value="1"/>
</dbReference>
<evidence type="ECO:0000313" key="28">
    <source>
        <dbReference type="Proteomes" id="UP001501532"/>
    </source>
</evidence>
<dbReference type="PRINTS" id="PR00397">
    <property type="entry name" value="SIROHAEM"/>
</dbReference>
<feature type="domain" description="Nitrite/Sulfite reductase ferredoxin-like" evidence="23">
    <location>
        <begin position="579"/>
        <end position="640"/>
    </location>
</feature>
<dbReference type="Gene3D" id="1.10.10.1100">
    <property type="entry name" value="BFD-like [2Fe-2S]-binding domain"/>
    <property type="match status" value="1"/>
</dbReference>
<evidence type="ECO:0000256" key="5">
    <source>
        <dbReference type="ARBA" id="ARBA00005096"/>
    </source>
</evidence>
<dbReference type="SUPFAM" id="SSF51905">
    <property type="entry name" value="FAD/NAD(P)-binding domain"/>
    <property type="match status" value="2"/>
</dbReference>
<dbReference type="InterPro" id="IPR041854">
    <property type="entry name" value="BFD-like_2Fe2S-bd_dom_sf"/>
</dbReference>
<keyword evidence="10 21" id="KW-0285">Flavoprotein</keyword>
<keyword evidence="16" id="KW-0408">Iron</keyword>
<evidence type="ECO:0000256" key="17">
    <source>
        <dbReference type="ARBA" id="ARBA00023014"/>
    </source>
</evidence>
<dbReference type="CDD" id="cd19943">
    <property type="entry name" value="NirB_Fer2_BFD-like_1"/>
    <property type="match status" value="1"/>
</dbReference>
<feature type="domain" description="Nitrite/sulphite reductase 4Fe-4S" evidence="22">
    <location>
        <begin position="651"/>
        <end position="790"/>
    </location>
</feature>
<dbReference type="PRINTS" id="PR00411">
    <property type="entry name" value="PNDRDTASEI"/>
</dbReference>
<evidence type="ECO:0000256" key="13">
    <source>
        <dbReference type="ARBA" id="ARBA00022784"/>
    </source>
</evidence>
<evidence type="ECO:0000256" key="3">
    <source>
        <dbReference type="ARBA" id="ARBA00001974"/>
    </source>
</evidence>
<dbReference type="PROSITE" id="PS00365">
    <property type="entry name" value="NIR_SIR"/>
    <property type="match status" value="1"/>
</dbReference>
<comment type="pathway">
    <text evidence="5">Nitrogen metabolism; nitrate reduction (assimilation).</text>
</comment>
<keyword evidence="8" id="KW-0004">4Fe-4S</keyword>